<comment type="caution">
    <text evidence="1">The sequence shown here is derived from an EMBL/GenBank/DDBJ whole genome shotgun (WGS) entry which is preliminary data.</text>
</comment>
<dbReference type="AlphaFoldDB" id="A0A645GP00"/>
<sequence>MGVVDRVIFVSAGRDIPEWSGINQFTAAEGRLENFAVAGAPVDTARTDAAAGHHAFGTVDRLRGVVGIWS</sequence>
<accession>A0A645GP00</accession>
<proteinExistence type="predicted"/>
<dbReference type="EMBL" id="VSSQ01079004">
    <property type="protein sequence ID" value="MPN28641.1"/>
    <property type="molecule type" value="Genomic_DNA"/>
</dbReference>
<organism evidence="1">
    <name type="scientific">bioreactor metagenome</name>
    <dbReference type="NCBI Taxonomy" id="1076179"/>
    <lineage>
        <taxon>unclassified sequences</taxon>
        <taxon>metagenomes</taxon>
        <taxon>ecological metagenomes</taxon>
    </lineage>
</organism>
<protein>
    <submittedName>
        <fullName evidence="1">Uncharacterized protein</fullName>
    </submittedName>
</protein>
<name>A0A645GP00_9ZZZZ</name>
<gene>
    <name evidence="1" type="ORF">SDC9_176084</name>
</gene>
<reference evidence="1" key="1">
    <citation type="submission" date="2019-08" db="EMBL/GenBank/DDBJ databases">
        <authorList>
            <person name="Kucharzyk K."/>
            <person name="Murdoch R.W."/>
            <person name="Higgins S."/>
            <person name="Loffler F."/>
        </authorList>
    </citation>
    <scope>NUCLEOTIDE SEQUENCE</scope>
</reference>
<evidence type="ECO:0000313" key="1">
    <source>
        <dbReference type="EMBL" id="MPN28641.1"/>
    </source>
</evidence>